<feature type="active site" description="Nucleophile" evidence="5">
    <location>
        <position position="315"/>
    </location>
</feature>
<feature type="short sequence motif" description="GXGXXG" evidence="5">
    <location>
        <begin position="281"/>
        <end position="286"/>
    </location>
</feature>
<evidence type="ECO:0000256" key="3">
    <source>
        <dbReference type="ARBA" id="ARBA00023043"/>
    </source>
</evidence>
<organism evidence="8 9">
    <name type="scientific">Strongyloides papillosus</name>
    <name type="common">Intestinal threadworm</name>
    <dbReference type="NCBI Taxonomy" id="174720"/>
    <lineage>
        <taxon>Eukaryota</taxon>
        <taxon>Metazoa</taxon>
        <taxon>Ecdysozoa</taxon>
        <taxon>Nematoda</taxon>
        <taxon>Chromadorea</taxon>
        <taxon>Rhabditida</taxon>
        <taxon>Tylenchina</taxon>
        <taxon>Panagrolaimomorpha</taxon>
        <taxon>Strongyloidoidea</taxon>
        <taxon>Strongyloididae</taxon>
        <taxon>Strongyloides</taxon>
    </lineage>
</organism>
<dbReference type="InterPro" id="IPR016035">
    <property type="entry name" value="Acyl_Trfase/lysoPLipase"/>
</dbReference>
<dbReference type="InterPro" id="IPR047148">
    <property type="entry name" value="PLPL9"/>
</dbReference>
<evidence type="ECO:0000313" key="9">
    <source>
        <dbReference type="WBParaSite" id="SPAL_0000982700.1"/>
    </source>
</evidence>
<keyword evidence="4 5" id="KW-0443">Lipid metabolism</keyword>
<dbReference type="GO" id="GO:0005739">
    <property type="term" value="C:mitochondrion"/>
    <property type="evidence" value="ECO:0007669"/>
    <property type="project" value="TreeGrafter"/>
</dbReference>
<evidence type="ECO:0000256" key="5">
    <source>
        <dbReference type="PROSITE-ProRule" id="PRU01161"/>
    </source>
</evidence>
<keyword evidence="1" id="KW-0677">Repeat</keyword>
<proteinExistence type="predicted"/>
<keyword evidence="8" id="KW-1185">Reference proteome</keyword>
<feature type="domain" description="PNPLA" evidence="7">
    <location>
        <begin position="277"/>
        <end position="472"/>
    </location>
</feature>
<evidence type="ECO:0000256" key="4">
    <source>
        <dbReference type="ARBA" id="ARBA00023098"/>
    </source>
</evidence>
<keyword evidence="5" id="KW-0442">Lipid degradation</keyword>
<feature type="compositionally biased region" description="Low complexity" evidence="6">
    <location>
        <begin position="31"/>
        <end position="55"/>
    </location>
</feature>
<dbReference type="InterPro" id="IPR002641">
    <property type="entry name" value="PNPLA_dom"/>
</dbReference>
<dbReference type="Gene3D" id="3.40.1090.10">
    <property type="entry name" value="Cytosolic phospholipase A2 catalytic domain"/>
    <property type="match status" value="1"/>
</dbReference>
<feature type="compositionally biased region" description="Low complexity" evidence="6">
    <location>
        <begin position="1"/>
        <end position="23"/>
    </location>
</feature>
<keyword evidence="2 5" id="KW-0378">Hydrolase</keyword>
<evidence type="ECO:0000256" key="6">
    <source>
        <dbReference type="SAM" id="MobiDB-lite"/>
    </source>
</evidence>
<sequence length="635" mass="72497">MPRYSSSSYSSDESTNSTITSTEDSYDDSSESSPVRSRSVSPVSNSSSDNDVITTASDAKRKLKELIERGVNNYKEPEDDTVKLREEMIRRRDAAINMEPQNTGFGDNLRKMIYGDPNEFKSDKENVFKGAKKMKPPEAEAVFSKATEEDIVSAIHHRNIPALVYAYINNMLKKEYRDCNNNNYLHIGVQVNHGLTMKTLLLLIDDSMDLITQANNDGKCPIDLAKSDEMRNIFLQFASERAPISEMRADQRFRIAMIDKLTNTKSENITKDSKIMISLDGGGIRGLCTIQTIMAIQKKMTNTLWDNVDWVFGTSTGGILSLLLSLGYSLDEARKTYFKLKNDVFAKMFRPYESAKIEKLLISLMGEYKTMDKIKDKKIAVTSVKHKKDTGHMHLRLFRNYHLTEPNNNDSKNVNISGGVKYFNENYGFNNPSHNYIWKAARCTSAAPYYFHPFGEFIDGGVISNNPSVDLLTDYFRYSHLEALNANNDNVNKITDDISCFISLGTGSKQIGMDMAIDNELKSVATTEYWVLTRSVHITIKAFKAIYKMMDSDDLPVERSSNWCYSIGVPFFRIQPHLESDVSLDQKDDETIIQMLWEAEIYLKSFQYYEIELLAKYLDYIIETRNNLRQEEANN</sequence>
<dbReference type="AlphaFoldDB" id="A0A0N5BVG9"/>
<protein>
    <submittedName>
        <fullName evidence="9">PNPLA domain-containing protein</fullName>
    </submittedName>
</protein>
<reference evidence="9" key="1">
    <citation type="submission" date="2017-02" db="UniProtKB">
        <authorList>
            <consortium name="WormBaseParasite"/>
        </authorList>
    </citation>
    <scope>IDENTIFICATION</scope>
</reference>
<dbReference type="PANTHER" id="PTHR24139:SF34">
    <property type="entry name" value="85_88 KDA CALCIUM-INDEPENDENT PHOSPHOLIPASE A2"/>
    <property type="match status" value="1"/>
</dbReference>
<dbReference type="GO" id="GO:0016042">
    <property type="term" value="P:lipid catabolic process"/>
    <property type="evidence" value="ECO:0007669"/>
    <property type="project" value="UniProtKB-UniRule"/>
</dbReference>
<feature type="active site" description="Proton acceptor" evidence="5">
    <location>
        <position position="459"/>
    </location>
</feature>
<dbReference type="GO" id="GO:2000304">
    <property type="term" value="P:positive regulation of ceramide biosynthetic process"/>
    <property type="evidence" value="ECO:0007669"/>
    <property type="project" value="TreeGrafter"/>
</dbReference>
<evidence type="ECO:0000313" key="8">
    <source>
        <dbReference type="Proteomes" id="UP000046392"/>
    </source>
</evidence>
<dbReference type="GO" id="GO:0047499">
    <property type="term" value="F:calcium-independent phospholipase A2 activity"/>
    <property type="evidence" value="ECO:0007669"/>
    <property type="project" value="InterPro"/>
</dbReference>
<dbReference type="PROSITE" id="PS51635">
    <property type="entry name" value="PNPLA"/>
    <property type="match status" value="1"/>
</dbReference>
<evidence type="ECO:0000259" key="7">
    <source>
        <dbReference type="PROSITE" id="PS51635"/>
    </source>
</evidence>
<dbReference type="GO" id="GO:0052816">
    <property type="term" value="F:long-chain fatty acyl-CoA hydrolase activity"/>
    <property type="evidence" value="ECO:0007669"/>
    <property type="project" value="TreeGrafter"/>
</dbReference>
<dbReference type="SUPFAM" id="SSF52151">
    <property type="entry name" value="FabD/lysophospholipase-like"/>
    <property type="match status" value="1"/>
</dbReference>
<feature type="region of interest" description="Disordered" evidence="6">
    <location>
        <begin position="1"/>
        <end position="58"/>
    </location>
</feature>
<dbReference type="Proteomes" id="UP000046392">
    <property type="component" value="Unplaced"/>
</dbReference>
<evidence type="ECO:0000256" key="2">
    <source>
        <dbReference type="ARBA" id="ARBA00022801"/>
    </source>
</evidence>
<accession>A0A0N5BVG9</accession>
<feature type="short sequence motif" description="DGA/G" evidence="5">
    <location>
        <begin position="459"/>
        <end position="461"/>
    </location>
</feature>
<dbReference type="STRING" id="174720.A0A0N5BVG9"/>
<name>A0A0N5BVG9_STREA</name>
<feature type="short sequence motif" description="GXSXG" evidence="5">
    <location>
        <begin position="313"/>
        <end position="317"/>
    </location>
</feature>
<dbReference type="PANTHER" id="PTHR24139">
    <property type="entry name" value="CALCIUM-INDEPENDENT PHOSPHOLIPASE A2"/>
    <property type="match status" value="1"/>
</dbReference>
<dbReference type="Pfam" id="PF01734">
    <property type="entry name" value="Patatin"/>
    <property type="match status" value="1"/>
</dbReference>
<dbReference type="WBParaSite" id="SPAL_0000982700.1">
    <property type="protein sequence ID" value="SPAL_0000982700.1"/>
    <property type="gene ID" value="SPAL_0000982700"/>
</dbReference>
<evidence type="ECO:0000256" key="1">
    <source>
        <dbReference type="ARBA" id="ARBA00022737"/>
    </source>
</evidence>
<keyword evidence="3" id="KW-0040">ANK repeat</keyword>